<evidence type="ECO:0000313" key="1">
    <source>
        <dbReference type="EMBL" id="MBE8723532.1"/>
    </source>
</evidence>
<dbReference type="EMBL" id="PRDM01000001">
    <property type="protein sequence ID" value="MBE8723532.1"/>
    <property type="molecule type" value="Genomic_DNA"/>
</dbReference>
<proteinExistence type="predicted"/>
<protein>
    <submittedName>
        <fullName evidence="1">Uncharacterized protein</fullName>
    </submittedName>
</protein>
<dbReference type="RefSeq" id="WP_193844593.1">
    <property type="nucleotide sequence ID" value="NZ_PRDM01000001.1"/>
</dbReference>
<dbReference type="Proteomes" id="UP000640614">
    <property type="component" value="Unassembled WGS sequence"/>
</dbReference>
<sequence>MSLEKVFMRPKLKGQRFEDHRLPVSIMEDFSVLEELIFDLAKKIYIDQNPERKRVPNHFTENVSLKLSRLDDGSVIPNFLLVAAINLSNPTLPDVSNDYFRYFESARDKVYELVESANQGDVSDLNPKFLNYFNRIGRNLRDDESIDFINDSGSSRNVVFNKVTRQKILLSRSDKSEYSDVVNEIVLIPSVDKKKKKFQIELDSLSPTLEFRLRKDFQDTVLTALQGYDDKCYVSLKGIGTFNENMKLIQIDRIDSIDLLDPFDVSIRLRQLSQLEDNWYNGEEGERLNNNALNTFEDFFFLNYGDDLPLPAIFPTLKGDLLLEWKIKDISISLEVSLLDFNSTLYYFDMLNDLNDLEVELNLKVVEDWTKINQIIQKAK</sequence>
<comment type="caution">
    <text evidence="1">The sequence shown here is derived from an EMBL/GenBank/DDBJ whole genome shotgun (WGS) entry which is preliminary data.</text>
</comment>
<reference evidence="1 2" key="1">
    <citation type="submission" date="2018-07" db="EMBL/GenBank/DDBJ databases">
        <title>Genome assembly of strain KB82.</title>
        <authorList>
            <person name="Kukolya J."/>
            <person name="Horvath B."/>
            <person name="Nagy I."/>
            <person name="Toth A."/>
        </authorList>
    </citation>
    <scope>NUCLEOTIDE SEQUENCE [LARGE SCALE GENOMIC DNA]</scope>
    <source>
        <strain evidence="1 2">Kb82</strain>
    </source>
</reference>
<evidence type="ECO:0000313" key="2">
    <source>
        <dbReference type="Proteomes" id="UP000640614"/>
    </source>
</evidence>
<name>A0ABR9TFS5_9FLAO</name>
<keyword evidence="2" id="KW-1185">Reference proteome</keyword>
<organism evidence="1 2">
    <name type="scientific">Flavobacterium hungaricum</name>
    <dbReference type="NCBI Taxonomy" id="2082725"/>
    <lineage>
        <taxon>Bacteria</taxon>
        <taxon>Pseudomonadati</taxon>
        <taxon>Bacteroidota</taxon>
        <taxon>Flavobacteriia</taxon>
        <taxon>Flavobacteriales</taxon>
        <taxon>Flavobacteriaceae</taxon>
        <taxon>Flavobacterium</taxon>
    </lineage>
</organism>
<gene>
    <name evidence="1" type="ORF">C4F50_01135</name>
</gene>
<accession>A0ABR9TFS5</accession>